<evidence type="ECO:0000313" key="1">
    <source>
        <dbReference type="EMBL" id="KAK9998167.1"/>
    </source>
</evidence>
<dbReference type="EMBL" id="JAZDWU010000006">
    <property type="protein sequence ID" value="KAK9998167.1"/>
    <property type="molecule type" value="Genomic_DNA"/>
</dbReference>
<dbReference type="Proteomes" id="UP001459277">
    <property type="component" value="Unassembled WGS sequence"/>
</dbReference>
<reference evidence="1 2" key="1">
    <citation type="submission" date="2024-01" db="EMBL/GenBank/DDBJ databases">
        <title>A telomere-to-telomere, gap-free genome of sweet tea (Lithocarpus litseifolius).</title>
        <authorList>
            <person name="Zhou J."/>
        </authorList>
    </citation>
    <scope>NUCLEOTIDE SEQUENCE [LARGE SCALE GENOMIC DNA]</scope>
    <source>
        <strain evidence="1">Zhou-2022a</strain>
        <tissue evidence="1">Leaf</tissue>
    </source>
</reference>
<gene>
    <name evidence="1" type="ORF">SO802_017770</name>
</gene>
<proteinExistence type="predicted"/>
<dbReference type="AlphaFoldDB" id="A0AAW2CKV3"/>
<name>A0AAW2CKV3_9ROSI</name>
<comment type="caution">
    <text evidence="1">The sequence shown here is derived from an EMBL/GenBank/DDBJ whole genome shotgun (WGS) entry which is preliminary data.</text>
</comment>
<evidence type="ECO:0000313" key="2">
    <source>
        <dbReference type="Proteomes" id="UP001459277"/>
    </source>
</evidence>
<protein>
    <submittedName>
        <fullName evidence="1">Uncharacterized protein</fullName>
    </submittedName>
</protein>
<accession>A0AAW2CKV3</accession>
<sequence length="244" mass="26503">MYGEGVAPIYAFLRHTSKAPDFHSENPTTCHLTFAVEIRHRFALSDMETMTITLEGASRKPTGGTNRHGKHSIARSGKGRVWNLKIQRLDQKLWLPEVSGALIGHYSVDVDASGAADVRMESFFDGVHVVVEAMASASVATTKEIPVEDLVPPLGLVSTEENTPVVGEAINEPILFLSSFPLPQMEMFLLWRPRPRELLLSPLPPVIFANDPSTAISQVVKGGSSLLVAPSSIPISTTQVPNVE</sequence>
<keyword evidence="2" id="KW-1185">Reference proteome</keyword>
<organism evidence="1 2">
    <name type="scientific">Lithocarpus litseifolius</name>
    <dbReference type="NCBI Taxonomy" id="425828"/>
    <lineage>
        <taxon>Eukaryota</taxon>
        <taxon>Viridiplantae</taxon>
        <taxon>Streptophyta</taxon>
        <taxon>Embryophyta</taxon>
        <taxon>Tracheophyta</taxon>
        <taxon>Spermatophyta</taxon>
        <taxon>Magnoliopsida</taxon>
        <taxon>eudicotyledons</taxon>
        <taxon>Gunneridae</taxon>
        <taxon>Pentapetalae</taxon>
        <taxon>rosids</taxon>
        <taxon>fabids</taxon>
        <taxon>Fagales</taxon>
        <taxon>Fagaceae</taxon>
        <taxon>Lithocarpus</taxon>
    </lineage>
</organism>